<protein>
    <recommendedName>
        <fullName evidence="3">FAD:protein FMN transferase</fullName>
        <ecNumber evidence="2">2.7.1.180</ecNumber>
    </recommendedName>
    <alternativeName>
        <fullName evidence="9">Flavin transferase</fullName>
    </alternativeName>
</protein>
<dbReference type="PIRSF" id="PIRSF006268">
    <property type="entry name" value="ApbE"/>
    <property type="match status" value="1"/>
</dbReference>
<evidence type="ECO:0000256" key="4">
    <source>
        <dbReference type="ARBA" id="ARBA00022630"/>
    </source>
</evidence>
<dbReference type="AlphaFoldDB" id="A0A9E4ZF40"/>
<dbReference type="GO" id="GO:0046872">
    <property type="term" value="F:metal ion binding"/>
    <property type="evidence" value="ECO:0007669"/>
    <property type="project" value="UniProtKB-KW"/>
</dbReference>
<dbReference type="PANTHER" id="PTHR30040">
    <property type="entry name" value="THIAMINE BIOSYNTHESIS LIPOPROTEIN APBE"/>
    <property type="match status" value="1"/>
</dbReference>
<dbReference type="Pfam" id="PF02424">
    <property type="entry name" value="ApbE"/>
    <property type="match status" value="1"/>
</dbReference>
<evidence type="ECO:0000256" key="7">
    <source>
        <dbReference type="ARBA" id="ARBA00022827"/>
    </source>
</evidence>
<evidence type="ECO:0000256" key="9">
    <source>
        <dbReference type="ARBA" id="ARBA00031306"/>
    </source>
</evidence>
<evidence type="ECO:0000256" key="1">
    <source>
        <dbReference type="ARBA" id="ARBA00001946"/>
    </source>
</evidence>
<organism evidence="11 12">
    <name type="scientific">Methanococcoides seepicolus</name>
    <dbReference type="NCBI Taxonomy" id="2828780"/>
    <lineage>
        <taxon>Archaea</taxon>
        <taxon>Methanobacteriati</taxon>
        <taxon>Methanobacteriota</taxon>
        <taxon>Stenosarchaea group</taxon>
        <taxon>Methanomicrobia</taxon>
        <taxon>Methanosarcinales</taxon>
        <taxon>Methanosarcinaceae</taxon>
        <taxon>Methanococcoides</taxon>
    </lineage>
</organism>
<accession>A0A9E4ZF40</accession>
<keyword evidence="6" id="KW-0479">Metal-binding</keyword>
<gene>
    <name evidence="11" type="ORF">KDK67_03165</name>
</gene>
<dbReference type="SUPFAM" id="SSF143631">
    <property type="entry name" value="ApbE-like"/>
    <property type="match status" value="1"/>
</dbReference>
<reference evidence="11" key="2">
    <citation type="submission" date="2021-04" db="EMBL/GenBank/DDBJ databases">
        <authorList>
            <person name="Dong X."/>
        </authorList>
    </citation>
    <scope>NUCLEOTIDE SEQUENCE</scope>
    <source>
        <strain evidence="11">LLY</strain>
    </source>
</reference>
<evidence type="ECO:0000256" key="2">
    <source>
        <dbReference type="ARBA" id="ARBA00011955"/>
    </source>
</evidence>
<evidence type="ECO:0000256" key="5">
    <source>
        <dbReference type="ARBA" id="ARBA00022679"/>
    </source>
</evidence>
<dbReference type="EC" id="2.7.1.180" evidence="2"/>
<evidence type="ECO:0000256" key="3">
    <source>
        <dbReference type="ARBA" id="ARBA00016337"/>
    </source>
</evidence>
<dbReference type="InterPro" id="IPR024932">
    <property type="entry name" value="ApbE"/>
</dbReference>
<dbReference type="Gene3D" id="3.10.520.10">
    <property type="entry name" value="ApbE-like domains"/>
    <property type="match status" value="1"/>
</dbReference>
<sequence length="350" mass="38561">MKHIHPYAMDTRAALLFVLIVIVSISFTQLYNEQESDLFQNSPIFYTDSRSIMDTTVTAAIYDSDTEHAVQTVDKAFERIAQTDELMSSYKNDSQLTILNENNRLEDPSEELLFVISRSTYYSNISNGAFDITIKPILDLWSGKFSPGGTYKPPSQEEIDTTLELVDYKKIVIEENTISTEPGMKIVLGGIAKGYAVDQAIGSLIDDGIESCFVDAGGDGRYIGVKPDGSSWTVGLQNPDKQGEFITVIQLENMAVATSGNYERYFSDAAKVSHISDPRTGYSSQGLISATVIAETTMDADALATTVFVLGEKEGLELIESLEDIECLIITSDKRILQSSGFTTYENTEI</sequence>
<keyword evidence="4" id="KW-0285">Flavoprotein</keyword>
<evidence type="ECO:0000256" key="8">
    <source>
        <dbReference type="ARBA" id="ARBA00022842"/>
    </source>
</evidence>
<dbReference type="InterPro" id="IPR003374">
    <property type="entry name" value="ApbE-like_sf"/>
</dbReference>
<comment type="caution">
    <text evidence="11">The sequence shown here is derived from an EMBL/GenBank/DDBJ whole genome shotgun (WGS) entry which is preliminary data.</text>
</comment>
<evidence type="ECO:0000256" key="10">
    <source>
        <dbReference type="ARBA" id="ARBA00048540"/>
    </source>
</evidence>
<dbReference type="Proteomes" id="UP001056766">
    <property type="component" value="Unassembled WGS sequence"/>
</dbReference>
<evidence type="ECO:0000313" key="12">
    <source>
        <dbReference type="Proteomes" id="UP001056766"/>
    </source>
</evidence>
<keyword evidence="5 11" id="KW-0808">Transferase</keyword>
<keyword evidence="8" id="KW-0460">Magnesium</keyword>
<comment type="catalytic activity">
    <reaction evidence="10">
        <text>L-threonyl-[protein] + FAD = FMN-L-threonyl-[protein] + AMP + H(+)</text>
        <dbReference type="Rhea" id="RHEA:36847"/>
        <dbReference type="Rhea" id="RHEA-COMP:11060"/>
        <dbReference type="Rhea" id="RHEA-COMP:11061"/>
        <dbReference type="ChEBI" id="CHEBI:15378"/>
        <dbReference type="ChEBI" id="CHEBI:30013"/>
        <dbReference type="ChEBI" id="CHEBI:57692"/>
        <dbReference type="ChEBI" id="CHEBI:74257"/>
        <dbReference type="ChEBI" id="CHEBI:456215"/>
        <dbReference type="EC" id="2.7.1.180"/>
    </reaction>
</comment>
<comment type="cofactor">
    <cofactor evidence="1">
        <name>Mg(2+)</name>
        <dbReference type="ChEBI" id="CHEBI:18420"/>
    </cofactor>
</comment>
<dbReference type="GO" id="GO:0016740">
    <property type="term" value="F:transferase activity"/>
    <property type="evidence" value="ECO:0007669"/>
    <property type="project" value="UniProtKB-KW"/>
</dbReference>
<keyword evidence="7" id="KW-0274">FAD</keyword>
<name>A0A9E4ZF40_9EURY</name>
<dbReference type="PANTHER" id="PTHR30040:SF2">
    <property type="entry name" value="FAD:PROTEIN FMN TRANSFERASE"/>
    <property type="match status" value="1"/>
</dbReference>
<keyword evidence="12" id="KW-1185">Reference proteome</keyword>
<evidence type="ECO:0000313" key="11">
    <source>
        <dbReference type="EMBL" id="MCM1986018.1"/>
    </source>
</evidence>
<proteinExistence type="predicted"/>
<reference evidence="11" key="1">
    <citation type="journal article" date="2021" name="mSystems">
        <title>Bacteria and Archaea Synergistically Convert Glycine Betaine to Biogenic Methane in the Formosa Cold Seep of the South China Sea.</title>
        <authorList>
            <person name="Li L."/>
            <person name="Zhang W."/>
            <person name="Zhang S."/>
            <person name="Song L."/>
            <person name="Sun Q."/>
            <person name="Zhang H."/>
            <person name="Xiang H."/>
            <person name="Dong X."/>
        </authorList>
    </citation>
    <scope>NUCLEOTIDE SEQUENCE</scope>
    <source>
        <strain evidence="11">LLY</strain>
    </source>
</reference>
<dbReference type="EMBL" id="JAGSOI010000007">
    <property type="protein sequence ID" value="MCM1986018.1"/>
    <property type="molecule type" value="Genomic_DNA"/>
</dbReference>
<evidence type="ECO:0000256" key="6">
    <source>
        <dbReference type="ARBA" id="ARBA00022723"/>
    </source>
</evidence>